<dbReference type="InterPro" id="IPR019587">
    <property type="entry name" value="Polyketide_cyclase/dehydratase"/>
</dbReference>
<dbReference type="InterPro" id="IPR023393">
    <property type="entry name" value="START-like_dom_sf"/>
</dbReference>
<evidence type="ECO:0000313" key="1">
    <source>
        <dbReference type="EMBL" id="MFD2799901.1"/>
    </source>
</evidence>
<comment type="caution">
    <text evidence="1">The sequence shown here is derived from an EMBL/GenBank/DDBJ whole genome shotgun (WGS) entry which is preliminary data.</text>
</comment>
<keyword evidence="2" id="KW-1185">Reference proteome</keyword>
<dbReference type="EMBL" id="JBHUOF010000013">
    <property type="protein sequence ID" value="MFD2799901.1"/>
    <property type="molecule type" value="Genomic_DNA"/>
</dbReference>
<organism evidence="1 2">
    <name type="scientific">Prauserella oleivorans</name>
    <dbReference type="NCBI Taxonomy" id="1478153"/>
    <lineage>
        <taxon>Bacteria</taxon>
        <taxon>Bacillati</taxon>
        <taxon>Actinomycetota</taxon>
        <taxon>Actinomycetes</taxon>
        <taxon>Pseudonocardiales</taxon>
        <taxon>Pseudonocardiaceae</taxon>
        <taxon>Prauserella</taxon>
    </lineage>
</organism>
<dbReference type="Proteomes" id="UP001597478">
    <property type="component" value="Unassembled WGS sequence"/>
</dbReference>
<dbReference type="Pfam" id="PF10604">
    <property type="entry name" value="Polyketide_cyc2"/>
    <property type="match status" value="1"/>
</dbReference>
<dbReference type="Gene3D" id="3.30.530.20">
    <property type="match status" value="1"/>
</dbReference>
<proteinExistence type="predicted"/>
<dbReference type="RefSeq" id="WP_377384707.1">
    <property type="nucleotide sequence ID" value="NZ_JBHSAN010000004.1"/>
</dbReference>
<protein>
    <submittedName>
        <fullName evidence="1">SRPBCC family protein</fullName>
    </submittedName>
</protein>
<evidence type="ECO:0000313" key="2">
    <source>
        <dbReference type="Proteomes" id="UP001597478"/>
    </source>
</evidence>
<dbReference type="SUPFAM" id="SSF55961">
    <property type="entry name" value="Bet v1-like"/>
    <property type="match status" value="1"/>
</dbReference>
<gene>
    <name evidence="1" type="ORF">ACFS2C_10900</name>
</gene>
<dbReference type="CDD" id="cd07812">
    <property type="entry name" value="SRPBCC"/>
    <property type="match status" value="1"/>
</dbReference>
<name>A0ABW5WC52_9PSEU</name>
<reference evidence="2" key="1">
    <citation type="journal article" date="2019" name="Int. J. Syst. Evol. Microbiol.">
        <title>The Global Catalogue of Microorganisms (GCM) 10K type strain sequencing project: providing services to taxonomists for standard genome sequencing and annotation.</title>
        <authorList>
            <consortium name="The Broad Institute Genomics Platform"/>
            <consortium name="The Broad Institute Genome Sequencing Center for Infectious Disease"/>
            <person name="Wu L."/>
            <person name="Ma J."/>
        </authorList>
    </citation>
    <scope>NUCLEOTIDE SEQUENCE [LARGE SCALE GENOMIC DNA]</scope>
    <source>
        <strain evidence="2">IBRC-M 10906</strain>
    </source>
</reference>
<accession>A0ABW5WC52</accession>
<sequence>MTGQGHGVPHPDGLTAECELLVAADAATVWELVTDIHLPARFSPELRHVRWLDDAAGPRLGATFEGHNENGLLGAWRTVSVVTELDAPRAFEWAVCDADGRFGPPVVDPASPMARWRFDLTPADGGTSLRHWVRLGPARSGISLAVDRAPDRAGEIVQQRLGMLRNGMASTLRGVRDLAQDADRP</sequence>